<keyword evidence="3" id="KW-0808">Transferase</keyword>
<protein>
    <submittedName>
        <fullName evidence="3">GNAT family N-acetyltransferase</fullName>
    </submittedName>
</protein>
<reference evidence="5 6" key="1">
    <citation type="submission" date="2018-08" db="EMBL/GenBank/DDBJ databases">
        <title>A genome reference for cultivated species of the human gut microbiota.</title>
        <authorList>
            <person name="Zou Y."/>
            <person name="Xue W."/>
            <person name="Luo G."/>
        </authorList>
    </citation>
    <scope>NUCLEOTIDE SEQUENCE [LARGE SCALE GENOMIC DNA]</scope>
    <source>
        <strain evidence="4 6">AF26-4BH</strain>
        <strain evidence="3 5">TF05-5AC</strain>
    </source>
</reference>
<dbReference type="Proteomes" id="UP000261166">
    <property type="component" value="Unassembled WGS sequence"/>
</dbReference>
<dbReference type="GO" id="GO:0016410">
    <property type="term" value="F:N-acyltransferase activity"/>
    <property type="evidence" value="ECO:0007669"/>
    <property type="project" value="TreeGrafter"/>
</dbReference>
<dbReference type="EMBL" id="QVLV01000011">
    <property type="protein sequence ID" value="RGE58487.1"/>
    <property type="molecule type" value="Genomic_DNA"/>
</dbReference>
<dbReference type="PANTHER" id="PTHR31438">
    <property type="entry name" value="LYSINE N-ACYLTRANSFERASE C17G9.06C-RELATED"/>
    <property type="match status" value="1"/>
</dbReference>
<dbReference type="AlphaFoldDB" id="A0A3E3I1X1"/>
<dbReference type="GO" id="GO:0046677">
    <property type="term" value="P:response to antibiotic"/>
    <property type="evidence" value="ECO:0007669"/>
    <property type="project" value="UniProtKB-KW"/>
</dbReference>
<dbReference type="RefSeq" id="WP_081745392.1">
    <property type="nucleotide sequence ID" value="NZ_JBKVAZ010000002.1"/>
</dbReference>
<sequence length="190" mass="22332">MMNVIANKDNICIRKMEESRDDFELFLKWMTDPDTMKYWEGMNEHFTYDRVVKGYKEGNEEGIVQCIIEYNSAPIGFCQFCILNAEYYEVPEKEYNRYIEKADLVFGIDIFIGEVSLRNQGLGTKSLRLLITALFNDYHADAILIDPKIHNARAIKCYHKCGFKDYFVVPHRELQDGIYHDSLIMGIRKE</sequence>
<evidence type="ECO:0000259" key="2">
    <source>
        <dbReference type="PROSITE" id="PS51186"/>
    </source>
</evidence>
<evidence type="ECO:0000313" key="3">
    <source>
        <dbReference type="EMBL" id="RGE58487.1"/>
    </source>
</evidence>
<dbReference type="InterPro" id="IPR000182">
    <property type="entry name" value="GNAT_dom"/>
</dbReference>
<dbReference type="PROSITE" id="PS51186">
    <property type="entry name" value="GNAT"/>
    <property type="match status" value="1"/>
</dbReference>
<dbReference type="InterPro" id="IPR016181">
    <property type="entry name" value="Acyl_CoA_acyltransferase"/>
</dbReference>
<comment type="caution">
    <text evidence="3">The sequence shown here is derived from an EMBL/GenBank/DDBJ whole genome shotgun (WGS) entry which is preliminary data.</text>
</comment>
<dbReference type="Gene3D" id="3.40.630.30">
    <property type="match status" value="1"/>
</dbReference>
<dbReference type="SUPFAM" id="SSF55729">
    <property type="entry name" value="Acyl-CoA N-acyltransferases (Nat)"/>
    <property type="match status" value="1"/>
</dbReference>
<evidence type="ECO:0000313" key="6">
    <source>
        <dbReference type="Proteomes" id="UP000261166"/>
    </source>
</evidence>
<dbReference type="EMBL" id="QVLU01000034">
    <property type="protein sequence ID" value="RGE65550.1"/>
    <property type="molecule type" value="Genomic_DNA"/>
</dbReference>
<feature type="domain" description="N-acetyltransferase" evidence="2">
    <location>
        <begin position="11"/>
        <end position="190"/>
    </location>
</feature>
<keyword evidence="1" id="KW-0046">Antibiotic resistance</keyword>
<keyword evidence="5" id="KW-1185">Reference proteome</keyword>
<accession>A0A3E3I1X1</accession>
<evidence type="ECO:0000256" key="1">
    <source>
        <dbReference type="ARBA" id="ARBA00023251"/>
    </source>
</evidence>
<dbReference type="GeneID" id="97988409"/>
<evidence type="ECO:0000313" key="5">
    <source>
        <dbReference type="Proteomes" id="UP000260812"/>
    </source>
</evidence>
<proteinExistence type="predicted"/>
<dbReference type="Pfam" id="PF13523">
    <property type="entry name" value="Acetyltransf_8"/>
    <property type="match status" value="1"/>
</dbReference>
<dbReference type="OrthoDB" id="9795206at2"/>
<dbReference type="PANTHER" id="PTHR31438:SF1">
    <property type="entry name" value="LYSINE N-ACYLTRANSFERASE C17G9.06C-RELATED"/>
    <property type="match status" value="1"/>
</dbReference>
<dbReference type="Proteomes" id="UP000260812">
    <property type="component" value="Unassembled WGS sequence"/>
</dbReference>
<name>A0A3E3I1X1_9FIRM</name>
<organism evidence="3 5">
    <name type="scientific">Eisenbergiella massiliensis</name>
    <dbReference type="NCBI Taxonomy" id="1720294"/>
    <lineage>
        <taxon>Bacteria</taxon>
        <taxon>Bacillati</taxon>
        <taxon>Bacillota</taxon>
        <taxon>Clostridia</taxon>
        <taxon>Lachnospirales</taxon>
        <taxon>Lachnospiraceae</taxon>
        <taxon>Eisenbergiella</taxon>
    </lineage>
</organism>
<evidence type="ECO:0000313" key="4">
    <source>
        <dbReference type="EMBL" id="RGE65550.1"/>
    </source>
</evidence>
<gene>
    <name evidence="4" type="ORF">DWY69_25820</name>
    <name evidence="3" type="ORF">DXC51_16405</name>
</gene>